<dbReference type="EMBL" id="JAKKPZ010000006">
    <property type="protein sequence ID" value="KAI1720092.1"/>
    <property type="molecule type" value="Genomic_DNA"/>
</dbReference>
<accession>A0AAD4N7B1</accession>
<reference evidence="2" key="1">
    <citation type="submission" date="2022-01" db="EMBL/GenBank/DDBJ databases">
        <title>Genome Sequence Resource for Two Populations of Ditylenchus destructor, the Migratory Endoparasitic Phytonematode.</title>
        <authorList>
            <person name="Zhang H."/>
            <person name="Lin R."/>
            <person name="Xie B."/>
        </authorList>
    </citation>
    <scope>NUCLEOTIDE SEQUENCE</scope>
    <source>
        <strain evidence="2">BazhouSP</strain>
    </source>
</reference>
<feature type="compositionally biased region" description="Pro residues" evidence="1">
    <location>
        <begin position="15"/>
        <end position="24"/>
    </location>
</feature>
<feature type="region of interest" description="Disordered" evidence="1">
    <location>
        <begin position="1"/>
        <end position="68"/>
    </location>
</feature>
<comment type="caution">
    <text evidence="2">The sequence shown here is derived from an EMBL/GenBank/DDBJ whole genome shotgun (WGS) entry which is preliminary data.</text>
</comment>
<gene>
    <name evidence="2" type="ORF">DdX_05464</name>
</gene>
<keyword evidence="3" id="KW-1185">Reference proteome</keyword>
<proteinExistence type="predicted"/>
<protein>
    <submittedName>
        <fullName evidence="2">Uncharacterized protein</fullName>
    </submittedName>
</protein>
<name>A0AAD4N7B1_9BILA</name>
<organism evidence="2 3">
    <name type="scientific">Ditylenchus destructor</name>
    <dbReference type="NCBI Taxonomy" id="166010"/>
    <lineage>
        <taxon>Eukaryota</taxon>
        <taxon>Metazoa</taxon>
        <taxon>Ecdysozoa</taxon>
        <taxon>Nematoda</taxon>
        <taxon>Chromadorea</taxon>
        <taxon>Rhabditida</taxon>
        <taxon>Tylenchina</taxon>
        <taxon>Tylenchomorpha</taxon>
        <taxon>Sphaerularioidea</taxon>
        <taxon>Anguinidae</taxon>
        <taxon>Anguininae</taxon>
        <taxon>Ditylenchus</taxon>
    </lineage>
</organism>
<evidence type="ECO:0000313" key="2">
    <source>
        <dbReference type="EMBL" id="KAI1720092.1"/>
    </source>
</evidence>
<feature type="compositionally biased region" description="Basic and acidic residues" evidence="1">
    <location>
        <begin position="1"/>
        <end position="10"/>
    </location>
</feature>
<dbReference type="AlphaFoldDB" id="A0AAD4N7B1"/>
<evidence type="ECO:0000313" key="3">
    <source>
        <dbReference type="Proteomes" id="UP001201812"/>
    </source>
</evidence>
<sequence length="152" mass="16724">MQNIEQRVEVETVQPLPPPAPPSSFAPGRYGVSPLIAAASGREQPGGASMQTHSAEEGQYNRRTKGRGCGDRRCRNLMDNAGGSNYGLCTKGLTDGDDGKEHTYNIYWTIALIALLHRDNRTSDHIQLNSKSIYEKVRVKIKISIEVVETIV</sequence>
<dbReference type="Proteomes" id="UP001201812">
    <property type="component" value="Unassembled WGS sequence"/>
</dbReference>
<evidence type="ECO:0000256" key="1">
    <source>
        <dbReference type="SAM" id="MobiDB-lite"/>
    </source>
</evidence>